<dbReference type="Gene3D" id="6.10.140.2220">
    <property type="match status" value="1"/>
</dbReference>
<dbReference type="Pfam" id="PF01753">
    <property type="entry name" value="zf-MYND"/>
    <property type="match status" value="1"/>
</dbReference>
<sequence length="597" mass="67823">MTGIGSFKHSSEFQRIKASVKKVSTETGESISKYYSNLPNNISINNPQDRGNAKRGVVLTRPHQAGETIHEFLPYLEVAETNESIDSTDSKDTLCAHCMKSLSVAGAGIECGDCSGFVKYCCEECMDADLLVHKVECLYLSAFDERERAQISCVERLILRLIICLGQDNNLVSQCRDLTSHHEYYFKFKQENNLVHVSPSQEALFDATESYSLGFLRFFEADLKGLIKLCFIIYVNSTVLQNFYEEPVGIMFDPFFSLINHSCEPNCILVWKGRTASLRALRPIATNEELFVSYCPVFTPKIARQQQLRNSFYFDCTCQMCSTEFDRWFPSKSGLGGMNWDKTGLDGVMIGGSEDEQQSYIELMQELKSVCSSEDMDDVSVLQSISTGIPQLNPEERLMLSNLAYKHVSVVPRQSWPMYKLFLLLKNNTIEDPIANLRFTVLTTDIENSLEHQLDFKVSLGMSFYEICIGILKLIRMQRQGEIDWNLDMLFWSALILALQANKHIVLKYNSNFQPLTQDLKSVVEDLRSLRKVDTVNEADAHVYLEQLSQELGGGVNLAKYCQPLEKEDVAQFNLILESGSVPDDQMYSNFGWLLQI</sequence>
<accession>A0A9P8NUH0</accession>
<dbReference type="SUPFAM" id="SSF144232">
    <property type="entry name" value="HIT/MYND zinc finger-like"/>
    <property type="match status" value="1"/>
</dbReference>
<comment type="caution">
    <text evidence="5">The sequence shown here is derived from an EMBL/GenBank/DDBJ whole genome shotgun (WGS) entry which is preliminary data.</text>
</comment>
<keyword evidence="2" id="KW-0863">Zinc-finger</keyword>
<dbReference type="Gene3D" id="2.170.270.10">
    <property type="entry name" value="SET domain"/>
    <property type="match status" value="1"/>
</dbReference>
<keyword evidence="6" id="KW-1185">Reference proteome</keyword>
<dbReference type="GO" id="GO:0005634">
    <property type="term" value="C:nucleus"/>
    <property type="evidence" value="ECO:0007669"/>
    <property type="project" value="TreeGrafter"/>
</dbReference>
<dbReference type="AlphaFoldDB" id="A0A9P8NUH0"/>
<evidence type="ECO:0000256" key="3">
    <source>
        <dbReference type="ARBA" id="ARBA00022833"/>
    </source>
</evidence>
<dbReference type="EMBL" id="JAEUBE010000511">
    <property type="protein sequence ID" value="KAH3660088.1"/>
    <property type="molecule type" value="Genomic_DNA"/>
</dbReference>
<reference evidence="5" key="1">
    <citation type="journal article" date="2021" name="Open Biol.">
        <title>Shared evolutionary footprints suggest mitochondrial oxidative damage underlies multiple complex I losses in fungi.</title>
        <authorList>
            <person name="Schikora-Tamarit M.A."/>
            <person name="Marcet-Houben M."/>
            <person name="Nosek J."/>
            <person name="Gabaldon T."/>
        </authorList>
    </citation>
    <scope>NUCLEOTIDE SEQUENCE</scope>
    <source>
        <strain evidence="5">CBS6075</strain>
    </source>
</reference>
<dbReference type="PROSITE" id="PS50280">
    <property type="entry name" value="SET"/>
    <property type="match status" value="1"/>
</dbReference>
<gene>
    <name evidence="5" type="ORF">OGAPHI_007293</name>
</gene>
<dbReference type="InterPro" id="IPR001214">
    <property type="entry name" value="SET_dom"/>
</dbReference>
<evidence type="ECO:0000259" key="4">
    <source>
        <dbReference type="PROSITE" id="PS50280"/>
    </source>
</evidence>
<dbReference type="Proteomes" id="UP000769157">
    <property type="component" value="Unassembled WGS sequence"/>
</dbReference>
<dbReference type="PANTHER" id="PTHR12197">
    <property type="entry name" value="HISTONE-LYSINE N-METHYLTRANSFERASE SMYD"/>
    <property type="match status" value="1"/>
</dbReference>
<evidence type="ECO:0000256" key="2">
    <source>
        <dbReference type="ARBA" id="ARBA00022771"/>
    </source>
</evidence>
<proteinExistence type="predicted"/>
<dbReference type="GO" id="GO:0008270">
    <property type="term" value="F:zinc ion binding"/>
    <property type="evidence" value="ECO:0007669"/>
    <property type="project" value="UniProtKB-KW"/>
</dbReference>
<name>A0A9P8NUH0_9ASCO</name>
<evidence type="ECO:0000313" key="6">
    <source>
        <dbReference type="Proteomes" id="UP000769157"/>
    </source>
</evidence>
<dbReference type="PANTHER" id="PTHR12197:SF251">
    <property type="entry name" value="EG:BACR7C10.4 PROTEIN"/>
    <property type="match status" value="1"/>
</dbReference>
<dbReference type="Gene3D" id="1.10.220.160">
    <property type="match status" value="1"/>
</dbReference>
<protein>
    <recommendedName>
        <fullName evidence="4">SET domain-containing protein</fullName>
    </recommendedName>
</protein>
<dbReference type="InterPro" id="IPR050869">
    <property type="entry name" value="H3K4_H4K5_MeTrfase"/>
</dbReference>
<dbReference type="RefSeq" id="XP_046057799.1">
    <property type="nucleotide sequence ID" value="XM_046208674.1"/>
</dbReference>
<dbReference type="OrthoDB" id="5945798at2759"/>
<keyword evidence="3" id="KW-0862">Zinc</keyword>
<evidence type="ECO:0000256" key="1">
    <source>
        <dbReference type="ARBA" id="ARBA00022723"/>
    </source>
</evidence>
<dbReference type="InterPro" id="IPR046341">
    <property type="entry name" value="SET_dom_sf"/>
</dbReference>
<dbReference type="GeneID" id="70239257"/>
<dbReference type="SUPFAM" id="SSF82199">
    <property type="entry name" value="SET domain"/>
    <property type="match status" value="1"/>
</dbReference>
<evidence type="ECO:0000313" key="5">
    <source>
        <dbReference type="EMBL" id="KAH3660088.1"/>
    </source>
</evidence>
<dbReference type="Pfam" id="PF00856">
    <property type="entry name" value="SET"/>
    <property type="match status" value="1"/>
</dbReference>
<organism evidence="5 6">
    <name type="scientific">Ogataea philodendri</name>
    <dbReference type="NCBI Taxonomy" id="1378263"/>
    <lineage>
        <taxon>Eukaryota</taxon>
        <taxon>Fungi</taxon>
        <taxon>Dikarya</taxon>
        <taxon>Ascomycota</taxon>
        <taxon>Saccharomycotina</taxon>
        <taxon>Pichiomycetes</taxon>
        <taxon>Pichiales</taxon>
        <taxon>Pichiaceae</taxon>
        <taxon>Ogataea</taxon>
    </lineage>
</organism>
<keyword evidence="1" id="KW-0479">Metal-binding</keyword>
<dbReference type="InterPro" id="IPR002893">
    <property type="entry name" value="Znf_MYND"/>
</dbReference>
<reference evidence="5" key="2">
    <citation type="submission" date="2021-01" db="EMBL/GenBank/DDBJ databases">
        <authorList>
            <person name="Schikora-Tamarit M.A."/>
        </authorList>
    </citation>
    <scope>NUCLEOTIDE SEQUENCE</scope>
    <source>
        <strain evidence="5">CBS6075</strain>
    </source>
</reference>
<feature type="domain" description="SET" evidence="4">
    <location>
        <begin position="29"/>
        <end position="295"/>
    </location>
</feature>
<dbReference type="CDD" id="cd20071">
    <property type="entry name" value="SET_SMYD"/>
    <property type="match status" value="1"/>
</dbReference>